<proteinExistence type="predicted"/>
<dbReference type="NCBIfam" id="NF038160">
    <property type="entry name" value="lanthi_III_c"/>
    <property type="match status" value="1"/>
</dbReference>
<dbReference type="RefSeq" id="WP_202413662.1">
    <property type="nucleotide sequence ID" value="NZ_FRCX01000003.1"/>
</dbReference>
<protein>
    <submittedName>
        <fullName evidence="1">Uncharacterized protein</fullName>
    </submittedName>
</protein>
<reference evidence="2" key="1">
    <citation type="submission" date="2016-11" db="EMBL/GenBank/DDBJ databases">
        <authorList>
            <person name="Varghese N."/>
            <person name="Submissions S."/>
        </authorList>
    </citation>
    <scope>NUCLEOTIDE SEQUENCE [LARGE SCALE GENOMIC DNA]</scope>
    <source>
        <strain evidence="2">Sac-22</strain>
    </source>
</reference>
<organism evidence="1 2">
    <name type="scientific">Duganella sacchari</name>
    <dbReference type="NCBI Taxonomy" id="551987"/>
    <lineage>
        <taxon>Bacteria</taxon>
        <taxon>Pseudomonadati</taxon>
        <taxon>Pseudomonadota</taxon>
        <taxon>Betaproteobacteria</taxon>
        <taxon>Burkholderiales</taxon>
        <taxon>Oxalobacteraceae</taxon>
        <taxon>Telluria group</taxon>
        <taxon>Duganella</taxon>
    </lineage>
</organism>
<dbReference type="EMBL" id="FRCX01000003">
    <property type="protein sequence ID" value="SHM94783.1"/>
    <property type="molecule type" value="Genomic_DNA"/>
</dbReference>
<dbReference type="AlphaFoldDB" id="A0A1M7MUT7"/>
<keyword evidence="2" id="KW-1185">Reference proteome</keyword>
<evidence type="ECO:0000313" key="2">
    <source>
        <dbReference type="Proteomes" id="UP000184339"/>
    </source>
</evidence>
<accession>A0A1M7MUT7</accession>
<gene>
    <name evidence="1" type="ORF">SAMN05192549_103331</name>
</gene>
<evidence type="ECO:0000313" key="1">
    <source>
        <dbReference type="EMBL" id="SHM94783.1"/>
    </source>
</evidence>
<sequence length="35" mass="3896">MKRVLNLQRMALDTNEVSGLSLSSSHTDCCKNDQT</sequence>
<dbReference type="STRING" id="551987.SAMN05192549_103331"/>
<dbReference type="Proteomes" id="UP000184339">
    <property type="component" value="Unassembled WGS sequence"/>
</dbReference>
<name>A0A1M7MUT7_9BURK</name>